<comment type="caution">
    <text evidence="1">The sequence shown here is derived from an EMBL/GenBank/DDBJ whole genome shotgun (WGS) entry which is preliminary data.</text>
</comment>
<accession>A0A5C6AID4</accession>
<name>A0A5C6AID4_9BACT</name>
<dbReference type="AlphaFoldDB" id="A0A5C6AID4"/>
<gene>
    <name evidence="1" type="ORF">Pla100_21750</name>
</gene>
<organism evidence="1 2">
    <name type="scientific">Neorhodopirellula pilleata</name>
    <dbReference type="NCBI Taxonomy" id="2714738"/>
    <lineage>
        <taxon>Bacteria</taxon>
        <taxon>Pseudomonadati</taxon>
        <taxon>Planctomycetota</taxon>
        <taxon>Planctomycetia</taxon>
        <taxon>Pirellulales</taxon>
        <taxon>Pirellulaceae</taxon>
        <taxon>Neorhodopirellula</taxon>
    </lineage>
</organism>
<proteinExistence type="predicted"/>
<evidence type="ECO:0000313" key="2">
    <source>
        <dbReference type="Proteomes" id="UP000316213"/>
    </source>
</evidence>
<dbReference type="EMBL" id="SJPM01000003">
    <property type="protein sequence ID" value="TWT99008.1"/>
    <property type="molecule type" value="Genomic_DNA"/>
</dbReference>
<sequence length="110" mass="12964">MFCKSIHWAKLEPTIAELFGLRKSFFEKWQAGGSRGATEAIRPMREHGVWIRGPHADAWGYMLSRLRRWKRARTNVFEILTDRFAMTERQRFAVQDRFGLVAELLVLVRV</sequence>
<keyword evidence="2" id="KW-1185">Reference proteome</keyword>
<evidence type="ECO:0000313" key="1">
    <source>
        <dbReference type="EMBL" id="TWT99008.1"/>
    </source>
</evidence>
<dbReference type="Proteomes" id="UP000316213">
    <property type="component" value="Unassembled WGS sequence"/>
</dbReference>
<protein>
    <submittedName>
        <fullName evidence="1">Uncharacterized protein</fullName>
    </submittedName>
</protein>
<reference evidence="1 2" key="1">
    <citation type="submission" date="2019-02" db="EMBL/GenBank/DDBJ databases">
        <title>Deep-cultivation of Planctomycetes and their phenomic and genomic characterization uncovers novel biology.</title>
        <authorList>
            <person name="Wiegand S."/>
            <person name="Jogler M."/>
            <person name="Boedeker C."/>
            <person name="Pinto D."/>
            <person name="Vollmers J."/>
            <person name="Rivas-Marin E."/>
            <person name="Kohn T."/>
            <person name="Peeters S.H."/>
            <person name="Heuer A."/>
            <person name="Rast P."/>
            <person name="Oberbeckmann S."/>
            <person name="Bunk B."/>
            <person name="Jeske O."/>
            <person name="Meyerdierks A."/>
            <person name="Storesund J.E."/>
            <person name="Kallscheuer N."/>
            <person name="Luecker S."/>
            <person name="Lage O.M."/>
            <person name="Pohl T."/>
            <person name="Merkel B.J."/>
            <person name="Hornburger P."/>
            <person name="Mueller R.-W."/>
            <person name="Bruemmer F."/>
            <person name="Labrenz M."/>
            <person name="Spormann A.M."/>
            <person name="Op Den Camp H."/>
            <person name="Overmann J."/>
            <person name="Amann R."/>
            <person name="Jetten M.S.M."/>
            <person name="Mascher T."/>
            <person name="Medema M.H."/>
            <person name="Devos D.P."/>
            <person name="Kaster A.-K."/>
            <person name="Ovreas L."/>
            <person name="Rohde M."/>
            <person name="Galperin M.Y."/>
            <person name="Jogler C."/>
        </authorList>
    </citation>
    <scope>NUCLEOTIDE SEQUENCE [LARGE SCALE GENOMIC DNA]</scope>
    <source>
        <strain evidence="1 2">Pla100</strain>
    </source>
</reference>